<protein>
    <submittedName>
        <fullName evidence="3">Uncharacterized protein</fullName>
    </submittedName>
</protein>
<keyword evidence="2" id="KW-1185">Reference proteome</keyword>
<proteinExistence type="predicted"/>
<sequence>MSLSPTSDEDSNIDEESPKKPSKETNQQQVSKLKTSSIIPNSSSSSSSFADLYQKFKKKKSVEDAKKLKKQKSEEEEKLEKKKRIEKFKKEALQEYLSSQSDTDDELSSTNNNFEGTTKIKQKKIINSEDSSVDDGAEENSDDKEKEENVGRVERTSDDNSINMSPDEQQQFISDHNEIVEERNEKICELNIGNNNEEQVVGDDSVNDELVKGLEEIDRLFEYKVENITATENQMPKRQLLVDGDDSDNGSQETDQMDLQIPPTPKSYATFDSFEDELDLSTNDKQRMASTCSSTGKRSATIPSTASDDFYQRLLDGTIDNWENQPELTDEILASIPMEEMDKPDYEPLEPISVDSLFKGKIRVFNSPNQKNGFDLGWKVESILGIAAEDDNMCIVKFIGFSTPQKLPYELVREHALQEYFMYRQWIGCKINPTLRGAYWDKKLLNPSSWMTEKALTSFKQWKEEEAARNIKK</sequence>
<evidence type="ECO:0000313" key="3">
    <source>
        <dbReference type="WBParaSite" id="Minc3s02113g28362"/>
    </source>
</evidence>
<feature type="compositionally biased region" description="Basic and acidic residues" evidence="1">
    <location>
        <begin position="143"/>
        <end position="158"/>
    </location>
</feature>
<feature type="region of interest" description="Disordered" evidence="1">
    <location>
        <begin position="96"/>
        <end position="174"/>
    </location>
</feature>
<dbReference type="Proteomes" id="UP000887563">
    <property type="component" value="Unplaced"/>
</dbReference>
<feature type="compositionally biased region" description="Basic and acidic residues" evidence="1">
    <location>
        <begin position="61"/>
        <end position="80"/>
    </location>
</feature>
<organism evidence="2 3">
    <name type="scientific">Meloidogyne incognita</name>
    <name type="common">Southern root-knot nematode worm</name>
    <name type="synonym">Oxyuris incognita</name>
    <dbReference type="NCBI Taxonomy" id="6306"/>
    <lineage>
        <taxon>Eukaryota</taxon>
        <taxon>Metazoa</taxon>
        <taxon>Ecdysozoa</taxon>
        <taxon>Nematoda</taxon>
        <taxon>Chromadorea</taxon>
        <taxon>Rhabditida</taxon>
        <taxon>Tylenchina</taxon>
        <taxon>Tylenchomorpha</taxon>
        <taxon>Tylenchoidea</taxon>
        <taxon>Meloidogynidae</taxon>
        <taxon>Meloidogyninae</taxon>
        <taxon>Meloidogyne</taxon>
        <taxon>Meloidogyne incognita group</taxon>
    </lineage>
</organism>
<accession>A0A914ML50</accession>
<name>A0A914ML50_MELIC</name>
<feature type="region of interest" description="Disordered" evidence="1">
    <location>
        <begin position="243"/>
        <end position="264"/>
    </location>
</feature>
<feature type="region of interest" description="Disordered" evidence="1">
    <location>
        <begin position="1"/>
        <end position="84"/>
    </location>
</feature>
<evidence type="ECO:0000313" key="2">
    <source>
        <dbReference type="Proteomes" id="UP000887563"/>
    </source>
</evidence>
<feature type="compositionally biased region" description="Polar residues" evidence="1">
    <location>
        <begin position="24"/>
        <end position="35"/>
    </location>
</feature>
<evidence type="ECO:0000256" key="1">
    <source>
        <dbReference type="SAM" id="MobiDB-lite"/>
    </source>
</evidence>
<dbReference type="WBParaSite" id="Minc3s02113g28362">
    <property type="protein sequence ID" value="Minc3s02113g28362"/>
    <property type="gene ID" value="Minc3s02113g28362"/>
</dbReference>
<reference evidence="3" key="1">
    <citation type="submission" date="2022-11" db="UniProtKB">
        <authorList>
            <consortium name="WormBaseParasite"/>
        </authorList>
    </citation>
    <scope>IDENTIFICATION</scope>
</reference>
<dbReference type="AlphaFoldDB" id="A0A914ML50"/>
<feature type="compositionally biased region" description="Low complexity" evidence="1">
    <location>
        <begin position="36"/>
        <end position="48"/>
    </location>
</feature>
<feature type="compositionally biased region" description="Acidic residues" evidence="1">
    <location>
        <begin position="131"/>
        <end position="142"/>
    </location>
</feature>
<feature type="compositionally biased region" description="Polar residues" evidence="1">
    <location>
        <begin position="159"/>
        <end position="174"/>
    </location>
</feature>